<dbReference type="OrthoDB" id="3223806at2759"/>
<dbReference type="OMA" id="EYGHHTP"/>
<evidence type="ECO:0000313" key="4">
    <source>
        <dbReference type="Proteomes" id="UP000011668"/>
    </source>
</evidence>
<dbReference type="EMBL" id="AFRT01001217">
    <property type="protein sequence ID" value="ELU41034.1"/>
    <property type="molecule type" value="Genomic_DNA"/>
</dbReference>
<proteinExistence type="inferred from homology"/>
<dbReference type="Proteomes" id="UP000011668">
    <property type="component" value="Unassembled WGS sequence"/>
</dbReference>
<evidence type="ECO:0000259" key="2">
    <source>
        <dbReference type="Pfam" id="PF00656"/>
    </source>
</evidence>
<dbReference type="GO" id="GO:0006508">
    <property type="term" value="P:proteolysis"/>
    <property type="evidence" value="ECO:0007669"/>
    <property type="project" value="InterPro"/>
</dbReference>
<protein>
    <submittedName>
        <fullName evidence="3">Metacaspase</fullName>
    </submittedName>
</protein>
<dbReference type="InterPro" id="IPR011600">
    <property type="entry name" value="Pept_C14_caspase"/>
</dbReference>
<feature type="domain" description="Peptidase C14 caspase" evidence="2">
    <location>
        <begin position="6"/>
        <end position="254"/>
    </location>
</feature>
<gene>
    <name evidence="3" type="ORF">AG1IA_04936</name>
</gene>
<dbReference type="PANTHER" id="PTHR48104:SF30">
    <property type="entry name" value="METACASPASE-1"/>
    <property type="match status" value="1"/>
</dbReference>
<comment type="similarity">
    <text evidence="1">Belongs to the peptidase C14B family.</text>
</comment>
<sequence>MCTGKKKVLSIGINYFGQEGELRGCINDSNNLCEFLVRQFGYKQEDIVKLTDDATNPNQMAMQWLVKDAHPNDSLFFHYSGHGGQTKDLDGDEADGYDEGAVACNVQPGPWFDFFLQLFTRWTLNMQGTLSTTRLPSDCHFRHVGMSYARSDMGGVIKGIGSLLKTATGGQKKADEYARQTRTSPADVISWSGCKDSQTSADTVEGGEATGAMSKFANCPGQKPQQTYQELLNNIRDVLKSKYSQKPQLSSSHPMDTTILFIA</sequence>
<evidence type="ECO:0000256" key="1">
    <source>
        <dbReference type="ARBA" id="ARBA00009005"/>
    </source>
</evidence>
<keyword evidence="4" id="KW-1185">Reference proteome</keyword>
<dbReference type="STRING" id="983506.L8WXF0"/>
<dbReference type="HOGENOM" id="CLU_029389_3_1_1"/>
<dbReference type="Pfam" id="PF00656">
    <property type="entry name" value="Peptidase_C14"/>
    <property type="match status" value="1"/>
</dbReference>
<evidence type="ECO:0000313" key="3">
    <source>
        <dbReference type="EMBL" id="ELU41034.1"/>
    </source>
</evidence>
<dbReference type="Gene3D" id="3.40.50.12660">
    <property type="match status" value="1"/>
</dbReference>
<reference evidence="3 4" key="1">
    <citation type="journal article" date="2013" name="Nat. Commun.">
        <title>The evolution and pathogenic mechanisms of the rice sheath blight pathogen.</title>
        <authorList>
            <person name="Zheng A."/>
            <person name="Lin R."/>
            <person name="Xu L."/>
            <person name="Qin P."/>
            <person name="Tang C."/>
            <person name="Ai P."/>
            <person name="Zhang D."/>
            <person name="Liu Y."/>
            <person name="Sun Z."/>
            <person name="Feng H."/>
            <person name="Wang Y."/>
            <person name="Chen Y."/>
            <person name="Liang X."/>
            <person name="Fu R."/>
            <person name="Li Q."/>
            <person name="Zhang J."/>
            <person name="Yu X."/>
            <person name="Xie Z."/>
            <person name="Ding L."/>
            <person name="Guan P."/>
            <person name="Tang J."/>
            <person name="Liang Y."/>
            <person name="Wang S."/>
            <person name="Deng Q."/>
            <person name="Li S."/>
            <person name="Zhu J."/>
            <person name="Wang L."/>
            <person name="Liu H."/>
            <person name="Li P."/>
        </authorList>
    </citation>
    <scope>NUCLEOTIDE SEQUENCE [LARGE SCALE GENOMIC DNA]</scope>
    <source>
        <strain evidence="4">AG-1 IA</strain>
    </source>
</reference>
<dbReference type="AlphaFoldDB" id="L8WXF0"/>
<dbReference type="GO" id="GO:0004197">
    <property type="term" value="F:cysteine-type endopeptidase activity"/>
    <property type="evidence" value="ECO:0007669"/>
    <property type="project" value="InterPro"/>
</dbReference>
<organism evidence="3 4">
    <name type="scientific">Thanatephorus cucumeris (strain AG1-IA)</name>
    <name type="common">Rice sheath blight fungus</name>
    <name type="synonym">Rhizoctonia solani</name>
    <dbReference type="NCBI Taxonomy" id="983506"/>
    <lineage>
        <taxon>Eukaryota</taxon>
        <taxon>Fungi</taxon>
        <taxon>Dikarya</taxon>
        <taxon>Basidiomycota</taxon>
        <taxon>Agaricomycotina</taxon>
        <taxon>Agaricomycetes</taxon>
        <taxon>Cantharellales</taxon>
        <taxon>Ceratobasidiaceae</taxon>
        <taxon>Rhizoctonia</taxon>
        <taxon>Rhizoctonia solani AG-1</taxon>
    </lineage>
</organism>
<comment type="caution">
    <text evidence="3">The sequence shown here is derived from an EMBL/GenBank/DDBJ whole genome shotgun (WGS) entry which is preliminary data.</text>
</comment>
<accession>L8WXF0</accession>
<name>L8WXF0_THACA</name>
<dbReference type="InterPro" id="IPR050452">
    <property type="entry name" value="Metacaspase"/>
</dbReference>
<dbReference type="PANTHER" id="PTHR48104">
    <property type="entry name" value="METACASPASE-4"/>
    <property type="match status" value="1"/>
</dbReference>
<dbReference type="GO" id="GO:0005737">
    <property type="term" value="C:cytoplasm"/>
    <property type="evidence" value="ECO:0007669"/>
    <property type="project" value="TreeGrafter"/>
</dbReference>